<dbReference type="EC" id="2.4.-.-" evidence="10"/>
<keyword evidence="6 8" id="KW-1133">Transmembrane helix</keyword>
<evidence type="ECO:0000313" key="10">
    <source>
        <dbReference type="EMBL" id="MDB8741526.1"/>
    </source>
</evidence>
<reference evidence="10" key="1">
    <citation type="submission" date="2023-01" db="EMBL/GenBank/DDBJ databases">
        <title>Human gut microbiome strain richness.</title>
        <authorList>
            <person name="Chen-Liaw A."/>
        </authorList>
    </citation>
    <scope>NUCLEOTIDE SEQUENCE</scope>
    <source>
        <strain evidence="10">D59st1_B8_D59t2_181005</strain>
    </source>
</reference>
<name>A0AAW6E0D8_9FIRM</name>
<evidence type="ECO:0000256" key="2">
    <source>
        <dbReference type="ARBA" id="ARBA00022475"/>
    </source>
</evidence>
<feature type="transmembrane region" description="Helical" evidence="8">
    <location>
        <begin position="187"/>
        <end position="205"/>
    </location>
</feature>
<keyword evidence="5 8" id="KW-0812">Transmembrane</keyword>
<sequence length="498" mass="56426">MFVKKTDRFFAVTSMIVCCCCTATVFISYIKRSNIRMLCLGPFFLAAAIVLYIALKRCEKKLTKKRVRLIFAFFCLILLALQILFVRYLYYNYEMVDPKITGEFAKRFVMGEDMGSIKESYRIYAAKYPNAWGMIYLQIPFFALWKLFTGGVSIYAGQTFNVILIQLSVIMTFLTGERIFKLNSQRLFCGIISALMPVMLLYTPFFHSDTAGMIFVSCTLYFLTLAVKEKSKTKSVVYALIASLFIALGNTVKGSFAIMLISVMIFFVLKMGVKRGAILSLAAVILFIGVSKAAYYGGLAMGISDEKMVYRYRFPVTHWIMMSLNSEYKTHVDEDVDFTMSFDTYDAKKQANIREIKARLENISTPYEACKMAYHKVARTWDSGGFSYGKYLSRSDPSGGLREVLNSRLLGIYVNGYHSAMLIAMAFGAVYAAGKRRHSALFFSIVTLTGVILFFLIWENPPRYIVTFIPVIMLLCTAGTRFITAIVSRLCKRVSASK</sequence>
<dbReference type="GO" id="GO:0016763">
    <property type="term" value="F:pentosyltransferase activity"/>
    <property type="evidence" value="ECO:0007669"/>
    <property type="project" value="TreeGrafter"/>
</dbReference>
<dbReference type="GO" id="GO:0005886">
    <property type="term" value="C:plasma membrane"/>
    <property type="evidence" value="ECO:0007669"/>
    <property type="project" value="UniProtKB-SubCell"/>
</dbReference>
<feature type="transmembrane region" description="Helical" evidence="8">
    <location>
        <begin position="67"/>
        <end position="90"/>
    </location>
</feature>
<keyword evidence="2" id="KW-1003">Cell membrane</keyword>
<dbReference type="InterPro" id="IPR038731">
    <property type="entry name" value="RgtA/B/C-like"/>
</dbReference>
<proteinExistence type="predicted"/>
<protein>
    <submittedName>
        <fullName evidence="10">Glycosyltransferase family 39 protein</fullName>
        <ecNumber evidence="10">2.4.-.-</ecNumber>
    </submittedName>
</protein>
<comment type="subcellular location">
    <subcellularLocation>
        <location evidence="1">Cell membrane</location>
        <topology evidence="1">Multi-pass membrane protein</topology>
    </subcellularLocation>
</comment>
<comment type="caution">
    <text evidence="10">The sequence shown here is derived from an EMBL/GenBank/DDBJ whole genome shotgun (WGS) entry which is preliminary data.</text>
</comment>
<accession>A0AAW6E0D8</accession>
<dbReference type="InterPro" id="IPR050297">
    <property type="entry name" value="LipidA_mod_glycosyltrf_83"/>
</dbReference>
<evidence type="ECO:0000256" key="8">
    <source>
        <dbReference type="SAM" id="Phobius"/>
    </source>
</evidence>
<evidence type="ECO:0000256" key="7">
    <source>
        <dbReference type="ARBA" id="ARBA00023136"/>
    </source>
</evidence>
<dbReference type="Proteomes" id="UP001211421">
    <property type="component" value="Unassembled WGS sequence"/>
</dbReference>
<evidence type="ECO:0000256" key="4">
    <source>
        <dbReference type="ARBA" id="ARBA00022679"/>
    </source>
</evidence>
<feature type="transmembrane region" description="Helical" evidence="8">
    <location>
        <begin position="278"/>
        <end position="298"/>
    </location>
</feature>
<evidence type="ECO:0000256" key="6">
    <source>
        <dbReference type="ARBA" id="ARBA00022989"/>
    </source>
</evidence>
<organism evidence="10 11">
    <name type="scientific">Ruminococcus bicirculans</name>
    <name type="common">ex Wegman et al. 2014</name>
    <dbReference type="NCBI Taxonomy" id="1160721"/>
    <lineage>
        <taxon>Bacteria</taxon>
        <taxon>Bacillati</taxon>
        <taxon>Bacillota</taxon>
        <taxon>Clostridia</taxon>
        <taxon>Eubacteriales</taxon>
        <taxon>Oscillospiraceae</taxon>
        <taxon>Ruminococcus</taxon>
    </lineage>
</organism>
<dbReference type="PANTHER" id="PTHR33908:SF11">
    <property type="entry name" value="MEMBRANE PROTEIN"/>
    <property type="match status" value="1"/>
</dbReference>
<feature type="transmembrane region" description="Helical" evidence="8">
    <location>
        <begin position="440"/>
        <end position="458"/>
    </location>
</feature>
<dbReference type="Pfam" id="PF13231">
    <property type="entry name" value="PMT_2"/>
    <property type="match status" value="1"/>
</dbReference>
<evidence type="ECO:0000256" key="3">
    <source>
        <dbReference type="ARBA" id="ARBA00022676"/>
    </source>
</evidence>
<dbReference type="AlphaFoldDB" id="A0AAW6E0D8"/>
<dbReference type="PANTHER" id="PTHR33908">
    <property type="entry name" value="MANNOSYLTRANSFERASE YKCB-RELATED"/>
    <property type="match status" value="1"/>
</dbReference>
<feature type="transmembrane region" description="Helical" evidence="8">
    <location>
        <begin position="35"/>
        <end position="55"/>
    </location>
</feature>
<feature type="transmembrane region" description="Helical" evidence="8">
    <location>
        <begin position="9"/>
        <end position="29"/>
    </location>
</feature>
<feature type="transmembrane region" description="Helical" evidence="8">
    <location>
        <begin position="464"/>
        <end position="488"/>
    </location>
</feature>
<dbReference type="GO" id="GO:0009103">
    <property type="term" value="P:lipopolysaccharide biosynthetic process"/>
    <property type="evidence" value="ECO:0007669"/>
    <property type="project" value="UniProtKB-ARBA"/>
</dbReference>
<dbReference type="EMBL" id="JAQMLS010000003">
    <property type="protein sequence ID" value="MDB8741526.1"/>
    <property type="molecule type" value="Genomic_DNA"/>
</dbReference>
<gene>
    <name evidence="10" type="ORF">PNV70_05530</name>
</gene>
<evidence type="ECO:0000259" key="9">
    <source>
        <dbReference type="Pfam" id="PF13231"/>
    </source>
</evidence>
<keyword evidence="4 10" id="KW-0808">Transferase</keyword>
<feature type="domain" description="Glycosyltransferase RgtA/B/C/D-like" evidence="9">
    <location>
        <begin position="151"/>
        <end position="291"/>
    </location>
</feature>
<keyword evidence="3 10" id="KW-0328">Glycosyltransferase</keyword>
<dbReference type="RefSeq" id="WP_195551303.1">
    <property type="nucleotide sequence ID" value="NZ_JADMNX010000003.1"/>
</dbReference>
<evidence type="ECO:0000313" key="11">
    <source>
        <dbReference type="Proteomes" id="UP001211421"/>
    </source>
</evidence>
<feature type="transmembrane region" description="Helical" evidence="8">
    <location>
        <begin position="211"/>
        <end position="228"/>
    </location>
</feature>
<keyword evidence="7 8" id="KW-0472">Membrane</keyword>
<evidence type="ECO:0000256" key="1">
    <source>
        <dbReference type="ARBA" id="ARBA00004651"/>
    </source>
</evidence>
<feature type="transmembrane region" description="Helical" evidence="8">
    <location>
        <begin position="412"/>
        <end position="433"/>
    </location>
</feature>
<feature type="transmembrane region" description="Helical" evidence="8">
    <location>
        <begin position="154"/>
        <end position="175"/>
    </location>
</feature>
<evidence type="ECO:0000256" key="5">
    <source>
        <dbReference type="ARBA" id="ARBA00022692"/>
    </source>
</evidence>